<keyword evidence="9" id="KW-0472">Membrane</keyword>
<organism evidence="11 12">
    <name type="scientific">Parahaliea mediterranea</name>
    <dbReference type="NCBI Taxonomy" id="651086"/>
    <lineage>
        <taxon>Bacteria</taxon>
        <taxon>Pseudomonadati</taxon>
        <taxon>Pseudomonadota</taxon>
        <taxon>Gammaproteobacteria</taxon>
        <taxon>Cellvibrionales</taxon>
        <taxon>Halieaceae</taxon>
        <taxon>Parahaliea</taxon>
    </lineage>
</organism>
<feature type="transmembrane region" description="Helical" evidence="9">
    <location>
        <begin position="262"/>
        <end position="284"/>
    </location>
</feature>
<feature type="transmembrane region" description="Helical" evidence="9">
    <location>
        <begin position="131"/>
        <end position="155"/>
    </location>
</feature>
<evidence type="ECO:0000256" key="7">
    <source>
        <dbReference type="ARBA" id="ARBA00022840"/>
    </source>
</evidence>
<dbReference type="PRINTS" id="PR00344">
    <property type="entry name" value="BCTRLSENSOR"/>
</dbReference>
<dbReference type="InterPro" id="IPR003661">
    <property type="entry name" value="HisK_dim/P_dom"/>
</dbReference>
<dbReference type="InterPro" id="IPR036890">
    <property type="entry name" value="HATPase_C_sf"/>
</dbReference>
<keyword evidence="9" id="KW-0812">Transmembrane</keyword>
<dbReference type="SMART" id="SM00387">
    <property type="entry name" value="HATPase_c"/>
    <property type="match status" value="1"/>
</dbReference>
<feature type="transmembrane region" description="Helical" evidence="9">
    <location>
        <begin position="6"/>
        <end position="26"/>
    </location>
</feature>
<proteinExistence type="predicted"/>
<keyword evidence="5" id="KW-0547">Nucleotide-binding</keyword>
<dbReference type="CDD" id="cd00082">
    <property type="entry name" value="HisKA"/>
    <property type="match status" value="1"/>
</dbReference>
<protein>
    <recommendedName>
        <fullName evidence="2">histidine kinase</fullName>
        <ecNumber evidence="2">2.7.13.3</ecNumber>
    </recommendedName>
</protein>
<dbReference type="GO" id="GO:0000155">
    <property type="term" value="F:phosphorelay sensor kinase activity"/>
    <property type="evidence" value="ECO:0007669"/>
    <property type="project" value="InterPro"/>
</dbReference>
<dbReference type="InterPro" id="IPR036097">
    <property type="entry name" value="HisK_dim/P_sf"/>
</dbReference>
<dbReference type="EC" id="2.7.13.3" evidence="2"/>
<comment type="caution">
    <text evidence="11">The sequence shown here is derived from an EMBL/GenBank/DDBJ whole genome shotgun (WGS) entry which is preliminary data.</text>
</comment>
<evidence type="ECO:0000313" key="11">
    <source>
        <dbReference type="EMBL" id="MBN7797465.1"/>
    </source>
</evidence>
<dbReference type="Gene3D" id="3.30.450.40">
    <property type="match status" value="1"/>
</dbReference>
<feature type="transmembrane region" description="Helical" evidence="9">
    <location>
        <begin position="33"/>
        <end position="54"/>
    </location>
</feature>
<keyword evidence="6 11" id="KW-0418">Kinase</keyword>
<keyword evidence="8" id="KW-0902">Two-component regulatory system</keyword>
<dbReference type="RefSeq" id="WP_206560910.1">
    <property type="nucleotide sequence ID" value="NZ_JAFKCZ010000008.1"/>
</dbReference>
<evidence type="ECO:0000256" key="5">
    <source>
        <dbReference type="ARBA" id="ARBA00022741"/>
    </source>
</evidence>
<feature type="domain" description="Histidine kinase" evidence="10">
    <location>
        <begin position="480"/>
        <end position="683"/>
    </location>
</feature>
<dbReference type="AlphaFoldDB" id="A0A939DFR7"/>
<keyword evidence="12" id="KW-1185">Reference proteome</keyword>
<accession>A0A939DFR7</accession>
<dbReference type="PANTHER" id="PTHR43065:SF10">
    <property type="entry name" value="PEROXIDE STRESS-ACTIVATED HISTIDINE KINASE MAK3"/>
    <property type="match status" value="1"/>
</dbReference>
<sequence length="690" mass="76315">MPTNVGLYSYLAACVTFGALALLLMFAGRQRPYAALLIVANALTALWAGVIAFGTLADYPPVTLMQLAELARNAAWLFLLLRLTAAQFAEVSSLLAGRRWLYLFIAGAVAALLLLTLPSRLEDVVPPLGRAASAIGLGTWLAIAVAGLLLIEQLFRNASESERWSMKYLCLGLTCLFGYDFFLYAEGLLFQQLDPNLWQARGLVSTVAAPLLAVAIARNSDWQSTLHVSRHVVFHSVTLVAAGLYLMAMSVVGYFIRLMDGTWGGVLQTSFMVAAGAMLLVLLFSGKLRAHARVLLNKHFFSYKYDYREEWLNFTRALADIGDDVPEGIVRTMVPLVGSQAGLLFAIEGGRYNLLANYQMPAPEGDFDMGELPAWLEQSEWVVDLDEWDASPDMYNHLELPAWLQRVSQPWLIVPLIFGTRLAGILVIRRSDLQQGINWEERDLLKTAGRQAASHLAQFLAQKALVEARQFDAFNRLSAYVIHDLKNILAQQSLMVANAEKHKDNPAFVDDMIETVRNSVTRMTRLMDQMRSGMRDSQLELLDLADVLRTVVEGRAGQRPAPSLEVVDANLRLQADRERLATVFNHLVQNAQEACDKRGEVQVAASRDHGFAVVTIRDTGRGMDADFIANRLFTPFDSTKGLTGMGIGAFESRDYIRGIGGDIRVESEPGVGSTFRVYLPIPQDKENVAA</sequence>
<dbReference type="PROSITE" id="PS50109">
    <property type="entry name" value="HIS_KIN"/>
    <property type="match status" value="1"/>
</dbReference>
<dbReference type="EMBL" id="JAFKCZ010000008">
    <property type="protein sequence ID" value="MBN7797465.1"/>
    <property type="molecule type" value="Genomic_DNA"/>
</dbReference>
<evidence type="ECO:0000256" key="6">
    <source>
        <dbReference type="ARBA" id="ARBA00022777"/>
    </source>
</evidence>
<evidence type="ECO:0000256" key="4">
    <source>
        <dbReference type="ARBA" id="ARBA00022679"/>
    </source>
</evidence>
<evidence type="ECO:0000256" key="2">
    <source>
        <dbReference type="ARBA" id="ARBA00012438"/>
    </source>
</evidence>
<keyword evidence="9" id="KW-1133">Transmembrane helix</keyword>
<name>A0A939DFR7_9GAMM</name>
<dbReference type="Pfam" id="PF13492">
    <property type="entry name" value="GAF_3"/>
    <property type="match status" value="1"/>
</dbReference>
<dbReference type="Pfam" id="PF02518">
    <property type="entry name" value="HATPase_c"/>
    <property type="match status" value="1"/>
</dbReference>
<evidence type="ECO:0000256" key="3">
    <source>
        <dbReference type="ARBA" id="ARBA00022553"/>
    </source>
</evidence>
<dbReference type="InterPro" id="IPR003594">
    <property type="entry name" value="HATPase_dom"/>
</dbReference>
<gene>
    <name evidence="11" type="primary">prsK</name>
    <name evidence="11" type="ORF">JYP50_12725</name>
</gene>
<dbReference type="GO" id="GO:0005524">
    <property type="term" value="F:ATP binding"/>
    <property type="evidence" value="ECO:0007669"/>
    <property type="project" value="UniProtKB-KW"/>
</dbReference>
<keyword evidence="4 11" id="KW-0808">Transferase</keyword>
<feature type="transmembrane region" description="Helical" evidence="9">
    <location>
        <begin position="100"/>
        <end position="119"/>
    </location>
</feature>
<dbReference type="SUPFAM" id="SSF47384">
    <property type="entry name" value="Homodimeric domain of signal transducing histidine kinase"/>
    <property type="match status" value="1"/>
</dbReference>
<dbReference type="SUPFAM" id="SSF55781">
    <property type="entry name" value="GAF domain-like"/>
    <property type="match status" value="1"/>
</dbReference>
<dbReference type="InterPro" id="IPR014265">
    <property type="entry name" value="XrtA/PrsK"/>
</dbReference>
<dbReference type="NCBIfam" id="TIGR02916">
    <property type="entry name" value="PEP_his_kin"/>
    <property type="match status" value="1"/>
</dbReference>
<dbReference type="InterPro" id="IPR029016">
    <property type="entry name" value="GAF-like_dom_sf"/>
</dbReference>
<dbReference type="Gene3D" id="3.30.565.10">
    <property type="entry name" value="Histidine kinase-like ATPase, C-terminal domain"/>
    <property type="match status" value="1"/>
</dbReference>
<comment type="catalytic activity">
    <reaction evidence="1">
        <text>ATP + protein L-histidine = ADP + protein N-phospho-L-histidine.</text>
        <dbReference type="EC" id="2.7.13.3"/>
    </reaction>
</comment>
<evidence type="ECO:0000256" key="9">
    <source>
        <dbReference type="SAM" id="Phobius"/>
    </source>
</evidence>
<dbReference type="PANTHER" id="PTHR43065">
    <property type="entry name" value="SENSOR HISTIDINE KINASE"/>
    <property type="match status" value="1"/>
</dbReference>
<evidence type="ECO:0000256" key="1">
    <source>
        <dbReference type="ARBA" id="ARBA00000085"/>
    </source>
</evidence>
<dbReference type="InterPro" id="IPR003018">
    <property type="entry name" value="GAF"/>
</dbReference>
<dbReference type="SUPFAM" id="SSF55874">
    <property type="entry name" value="ATPase domain of HSP90 chaperone/DNA topoisomerase II/histidine kinase"/>
    <property type="match status" value="1"/>
</dbReference>
<feature type="transmembrane region" description="Helical" evidence="9">
    <location>
        <begin position="74"/>
        <end position="93"/>
    </location>
</feature>
<dbReference type="Gene3D" id="1.10.287.130">
    <property type="match status" value="1"/>
</dbReference>
<dbReference type="Proteomes" id="UP000664303">
    <property type="component" value="Unassembled WGS sequence"/>
</dbReference>
<dbReference type="InterPro" id="IPR004358">
    <property type="entry name" value="Sig_transdc_His_kin-like_C"/>
</dbReference>
<evidence type="ECO:0000313" key="12">
    <source>
        <dbReference type="Proteomes" id="UP000664303"/>
    </source>
</evidence>
<feature type="transmembrane region" description="Helical" evidence="9">
    <location>
        <begin position="167"/>
        <end position="185"/>
    </location>
</feature>
<dbReference type="InterPro" id="IPR005467">
    <property type="entry name" value="His_kinase_dom"/>
</dbReference>
<evidence type="ECO:0000259" key="10">
    <source>
        <dbReference type="PROSITE" id="PS50109"/>
    </source>
</evidence>
<keyword evidence="7" id="KW-0067">ATP-binding</keyword>
<reference evidence="11" key="1">
    <citation type="submission" date="2021-02" db="EMBL/GenBank/DDBJ databases">
        <title>PHA producing bacteria isolated from coastal sediment in Guangdong, Shenzhen.</title>
        <authorList>
            <person name="Zheng W."/>
            <person name="Yu S."/>
            <person name="Huang Y."/>
        </authorList>
    </citation>
    <scope>NUCLEOTIDE SEQUENCE</scope>
    <source>
        <strain evidence="11">TN14-10</strain>
    </source>
</reference>
<feature type="transmembrane region" description="Helical" evidence="9">
    <location>
        <begin position="232"/>
        <end position="256"/>
    </location>
</feature>
<keyword evidence="3" id="KW-0597">Phosphoprotein</keyword>
<evidence type="ECO:0000256" key="8">
    <source>
        <dbReference type="ARBA" id="ARBA00023012"/>
    </source>
</evidence>